<reference evidence="2" key="1">
    <citation type="journal article" date="2023" name="Int. J. Syst. Evol. Microbiol.">
        <title>&lt;i&gt;Holtiella tumoricola&lt;/i&gt; gen. nov. sp. nov., isolated from a human clinical sample.</title>
        <authorList>
            <person name="Allen-Vercoe E."/>
            <person name="Daigneault M.C."/>
            <person name="Vancuren S.J."/>
            <person name="Cochrane K."/>
            <person name="O'Neal L.L."/>
            <person name="Sankaranarayanan K."/>
            <person name="Lawson P.A."/>
        </authorList>
    </citation>
    <scope>NUCLEOTIDE SEQUENCE</scope>
    <source>
        <strain evidence="2">CC70A</strain>
    </source>
</reference>
<dbReference type="SUPFAM" id="SSF46579">
    <property type="entry name" value="Prefoldin"/>
    <property type="match status" value="1"/>
</dbReference>
<dbReference type="Proteomes" id="UP001169242">
    <property type="component" value="Unassembled WGS sequence"/>
</dbReference>
<dbReference type="AlphaFoldDB" id="A0AA42DN97"/>
<gene>
    <name evidence="2" type="ORF">PBV87_12950</name>
</gene>
<feature type="transmembrane region" description="Helical" evidence="1">
    <location>
        <begin position="6"/>
        <end position="28"/>
    </location>
</feature>
<organism evidence="2 3">
    <name type="scientific">Holtiella tumoricola</name>
    <dbReference type="NCBI Taxonomy" id="3018743"/>
    <lineage>
        <taxon>Bacteria</taxon>
        <taxon>Bacillati</taxon>
        <taxon>Bacillota</taxon>
        <taxon>Clostridia</taxon>
        <taxon>Lachnospirales</taxon>
        <taxon>Cellulosilyticaceae</taxon>
        <taxon>Holtiella</taxon>
    </lineage>
</organism>
<accession>A0AA42DN97</accession>
<keyword evidence="1" id="KW-1133">Transmembrane helix</keyword>
<protein>
    <recommendedName>
        <fullName evidence="4">Holin</fullName>
    </recommendedName>
</protein>
<name>A0AA42DN97_9FIRM</name>
<proteinExistence type="predicted"/>
<dbReference type="EMBL" id="JAQIFT010000048">
    <property type="protein sequence ID" value="MDA3732397.1"/>
    <property type="molecule type" value="Genomic_DNA"/>
</dbReference>
<evidence type="ECO:0000313" key="2">
    <source>
        <dbReference type="EMBL" id="MDA3732397.1"/>
    </source>
</evidence>
<keyword evidence="1" id="KW-0812">Transmembrane</keyword>
<evidence type="ECO:0000256" key="1">
    <source>
        <dbReference type="SAM" id="Phobius"/>
    </source>
</evidence>
<evidence type="ECO:0000313" key="3">
    <source>
        <dbReference type="Proteomes" id="UP001169242"/>
    </source>
</evidence>
<sequence>MDVSTVESLIASLGVPIFVMVACGFFVWKLWQQQVADKDKLYVELAESRMVNQKAIETIAIYASKLDDIQDDVKEIKQKVGA</sequence>
<comment type="caution">
    <text evidence="2">The sequence shown here is derived from an EMBL/GenBank/DDBJ whole genome shotgun (WGS) entry which is preliminary data.</text>
</comment>
<evidence type="ECO:0008006" key="4">
    <source>
        <dbReference type="Google" id="ProtNLM"/>
    </source>
</evidence>
<keyword evidence="1" id="KW-0472">Membrane</keyword>
<dbReference type="RefSeq" id="WP_271012569.1">
    <property type="nucleotide sequence ID" value="NZ_JAQIFT010000048.1"/>
</dbReference>
<keyword evidence="3" id="KW-1185">Reference proteome</keyword>